<keyword evidence="2" id="KW-1185">Reference proteome</keyword>
<proteinExistence type="predicted"/>
<sequence>MSDLSNGLPKIINDKTNFSCFLGFVKGTIEATVYDNGTDQFPTHINVDSNLGSGGITLTLEGNQTINKEFSGVKIIVTISNWSVSPSQLSFHVKAEAKKGIFSCQVFDRTLKGRRHNKAMFEQTLADTLNKAEAAKNS</sequence>
<evidence type="ECO:0000313" key="1">
    <source>
        <dbReference type="EMBL" id="BDS15598.1"/>
    </source>
</evidence>
<gene>
    <name evidence="1" type="ORF">AsAng_0063820</name>
</gene>
<protein>
    <submittedName>
        <fullName evidence="1">Uncharacterized protein</fullName>
    </submittedName>
</protein>
<dbReference type="AlphaFoldDB" id="A0A915YLU9"/>
<name>A0A915YLU9_9BACT</name>
<reference evidence="1" key="1">
    <citation type="submission" date="2022-09" db="EMBL/GenBank/DDBJ databases">
        <title>Aureispira anguillicida sp. nov., isolated from Leptocephalus of Japanese eel Anguilla japonica.</title>
        <authorList>
            <person name="Yuasa K."/>
            <person name="Mekata T."/>
            <person name="Ikunari K."/>
        </authorList>
    </citation>
    <scope>NUCLEOTIDE SEQUENCE</scope>
    <source>
        <strain evidence="1">EL160426</strain>
        <plasmid evidence="1">pAUEa</plasmid>
    </source>
</reference>
<keyword evidence="1" id="KW-0614">Plasmid</keyword>
<dbReference type="EMBL" id="AP026868">
    <property type="protein sequence ID" value="BDS15598.1"/>
    <property type="molecule type" value="Genomic_DNA"/>
</dbReference>
<dbReference type="Proteomes" id="UP001060919">
    <property type="component" value="Plasmid pAUEa"/>
</dbReference>
<organism evidence="1 2">
    <name type="scientific">Aureispira anguillae</name>
    <dbReference type="NCBI Taxonomy" id="2864201"/>
    <lineage>
        <taxon>Bacteria</taxon>
        <taxon>Pseudomonadati</taxon>
        <taxon>Bacteroidota</taxon>
        <taxon>Saprospiria</taxon>
        <taxon>Saprospirales</taxon>
        <taxon>Saprospiraceae</taxon>
        <taxon>Aureispira</taxon>
    </lineage>
</organism>
<dbReference type="RefSeq" id="WP_264793670.1">
    <property type="nucleotide sequence ID" value="NZ_AP026868.1"/>
</dbReference>
<geneLocation type="plasmid" evidence="1 2">
    <name>pAUEa</name>
</geneLocation>
<accession>A0A915YLU9</accession>
<dbReference type="KEGG" id="aup:AsAng_0063820"/>
<evidence type="ECO:0000313" key="2">
    <source>
        <dbReference type="Proteomes" id="UP001060919"/>
    </source>
</evidence>